<proteinExistence type="predicted"/>
<dbReference type="AlphaFoldDB" id="A0A444XE79"/>
<dbReference type="Proteomes" id="UP000464620">
    <property type="component" value="Chromosome B09"/>
</dbReference>
<evidence type="ECO:0000313" key="6">
    <source>
        <dbReference type="EMBL" id="QHN76461.1"/>
    </source>
</evidence>
<evidence type="ECO:0000256" key="2">
    <source>
        <dbReference type="ARBA" id="ARBA00022771"/>
    </source>
</evidence>
<organism evidence="7 8">
    <name type="scientific">Arachis hypogaea</name>
    <name type="common">Peanut</name>
    <dbReference type="NCBI Taxonomy" id="3818"/>
    <lineage>
        <taxon>Eukaryota</taxon>
        <taxon>Viridiplantae</taxon>
        <taxon>Streptophyta</taxon>
        <taxon>Embryophyta</taxon>
        <taxon>Tracheophyta</taxon>
        <taxon>Spermatophyta</taxon>
        <taxon>Magnoliopsida</taxon>
        <taxon>eudicotyledons</taxon>
        <taxon>Gunneridae</taxon>
        <taxon>Pentapetalae</taxon>
        <taxon>rosids</taxon>
        <taxon>fabids</taxon>
        <taxon>Fabales</taxon>
        <taxon>Fabaceae</taxon>
        <taxon>Papilionoideae</taxon>
        <taxon>50 kb inversion clade</taxon>
        <taxon>dalbergioids sensu lato</taxon>
        <taxon>Dalbergieae</taxon>
        <taxon>Pterocarpus clade</taxon>
        <taxon>Arachis</taxon>
    </lineage>
</organism>
<accession>A0A444XE79</accession>
<evidence type="ECO:0000313" key="7">
    <source>
        <dbReference type="EMBL" id="RYQ88029.1"/>
    </source>
</evidence>
<dbReference type="SUPFAM" id="SSF57850">
    <property type="entry name" value="RING/U-box"/>
    <property type="match status" value="1"/>
</dbReference>
<evidence type="ECO:0000259" key="5">
    <source>
        <dbReference type="PROSITE" id="PS50089"/>
    </source>
</evidence>
<keyword evidence="3" id="KW-0862">Zinc</keyword>
<sequence length="238" mass="27511">MEFTSFSWEINSIEYPTIPQECFFHDFFSIIFSFTKELIRITQPTNQTSDFDFSSSSTTTVNEAFLVPFDVLCNRNGENTAFLHEIFSSVPISSQLLDQILPDMGETARTILSREGRESGMPEITVNLYVTTHIVVEDSDFYNDDLRQDVPELARLVNLLERPKIDKRDDDAEECSICLEEFGHGIEDSSVEVVRTSCSHVFHERCMFRWLRRCADHQSPYSCPLCRCIIFPTSQRDE</sequence>
<evidence type="ECO:0000256" key="4">
    <source>
        <dbReference type="PROSITE-ProRule" id="PRU00175"/>
    </source>
</evidence>
<evidence type="ECO:0000313" key="9">
    <source>
        <dbReference type="Proteomes" id="UP000464620"/>
    </source>
</evidence>
<keyword evidence="8" id="KW-1185">Reference proteome</keyword>
<dbReference type="GO" id="GO:0008270">
    <property type="term" value="F:zinc ion binding"/>
    <property type="evidence" value="ECO:0007669"/>
    <property type="project" value="UniProtKB-KW"/>
</dbReference>
<dbReference type="GO" id="GO:0061630">
    <property type="term" value="F:ubiquitin protein ligase activity"/>
    <property type="evidence" value="ECO:0007669"/>
    <property type="project" value="TreeGrafter"/>
</dbReference>
<evidence type="ECO:0000256" key="1">
    <source>
        <dbReference type="ARBA" id="ARBA00022723"/>
    </source>
</evidence>
<dbReference type="GO" id="GO:0005634">
    <property type="term" value="C:nucleus"/>
    <property type="evidence" value="ECO:0007669"/>
    <property type="project" value="TreeGrafter"/>
</dbReference>
<dbReference type="EMBL" id="CP031001">
    <property type="protein sequence ID" value="QHN76461.1"/>
    <property type="molecule type" value="Genomic_DNA"/>
</dbReference>
<dbReference type="EMBL" id="SDMP01000019">
    <property type="protein sequence ID" value="RYQ88029.1"/>
    <property type="molecule type" value="Genomic_DNA"/>
</dbReference>
<name>A0A444XE79_ARAHY</name>
<dbReference type="PANTHER" id="PTHR45931:SF16">
    <property type="entry name" value="RING_U-BOX SUPERFAMILY PROTEIN"/>
    <property type="match status" value="1"/>
</dbReference>
<reference evidence="6 9" key="2">
    <citation type="submission" date="2020-01" db="EMBL/GenBank/DDBJ databases">
        <title>Genome sequence of Arachis hypogaea, cultivar Shitouqi.</title>
        <authorList>
            <person name="Zhuang W."/>
            <person name="Chen H."/>
            <person name="Varshney R."/>
            <person name="Wang D."/>
            <person name="Ming R."/>
        </authorList>
    </citation>
    <scope>NUCLEOTIDE SEQUENCE [LARGE SCALE GENOMIC DNA]</scope>
    <source>
        <tissue evidence="6">Young leaf</tissue>
    </source>
</reference>
<evidence type="ECO:0000313" key="8">
    <source>
        <dbReference type="Proteomes" id="UP000289738"/>
    </source>
</evidence>
<dbReference type="Gramene" id="arahy.Tifrunner.gnm2.ann2.Ah19g109300.1">
    <property type="protein sequence ID" value="arahy.Tifrunner.gnm2.ann2.Ah19g109300.1-CDS-1"/>
    <property type="gene ID" value="arahy.Tifrunner.gnm2.ann2.Ah19g109300"/>
</dbReference>
<reference evidence="7 8" key="1">
    <citation type="submission" date="2019-01" db="EMBL/GenBank/DDBJ databases">
        <title>Sequencing of cultivated peanut Arachis hypogaea provides insights into genome evolution and oil improvement.</title>
        <authorList>
            <person name="Chen X."/>
        </authorList>
    </citation>
    <scope>NUCLEOTIDE SEQUENCE [LARGE SCALE GENOMIC DNA]</scope>
    <source>
        <strain evidence="8">cv. Fuhuasheng</strain>
        <strain evidence="7">GDAAS-fuhuasheng2018</strain>
        <tissue evidence="7">Leaves</tissue>
    </source>
</reference>
<evidence type="ECO:0000256" key="3">
    <source>
        <dbReference type="ARBA" id="ARBA00022833"/>
    </source>
</evidence>
<dbReference type="PANTHER" id="PTHR45931">
    <property type="entry name" value="SI:CH211-59O9.10"/>
    <property type="match status" value="1"/>
</dbReference>
<dbReference type="CDD" id="cd16448">
    <property type="entry name" value="RING-H2"/>
    <property type="match status" value="1"/>
</dbReference>
<dbReference type="GO" id="GO:0006511">
    <property type="term" value="P:ubiquitin-dependent protein catabolic process"/>
    <property type="evidence" value="ECO:0007669"/>
    <property type="project" value="TreeGrafter"/>
</dbReference>
<dbReference type="Gene3D" id="3.30.40.10">
    <property type="entry name" value="Zinc/RING finger domain, C3HC4 (zinc finger)"/>
    <property type="match status" value="1"/>
</dbReference>
<gene>
    <name evidence="7" type="ORF">Ahy_B09g095476</name>
    <name evidence="6" type="ORF">DS421_19g644080</name>
</gene>
<dbReference type="PROSITE" id="PS50089">
    <property type="entry name" value="ZF_RING_2"/>
    <property type="match status" value="1"/>
</dbReference>
<dbReference type="SMART" id="SM00184">
    <property type="entry name" value="RING"/>
    <property type="match status" value="1"/>
</dbReference>
<keyword evidence="1" id="KW-0479">Metal-binding</keyword>
<keyword evidence="2 4" id="KW-0863">Zinc-finger</keyword>
<protein>
    <submittedName>
        <fullName evidence="6">E3 ubiquitin-protein ligase</fullName>
    </submittedName>
</protein>
<dbReference type="InterPro" id="IPR013083">
    <property type="entry name" value="Znf_RING/FYVE/PHD"/>
</dbReference>
<dbReference type="Pfam" id="PF13639">
    <property type="entry name" value="zf-RING_2"/>
    <property type="match status" value="1"/>
</dbReference>
<dbReference type="InterPro" id="IPR001841">
    <property type="entry name" value="Znf_RING"/>
</dbReference>
<dbReference type="Proteomes" id="UP000289738">
    <property type="component" value="Chromosome B09"/>
</dbReference>
<feature type="domain" description="RING-type" evidence="5">
    <location>
        <begin position="175"/>
        <end position="227"/>
    </location>
</feature>
<dbReference type="InterPro" id="IPR051834">
    <property type="entry name" value="RING_finger_E3_ligase"/>
</dbReference>